<dbReference type="PRINTS" id="PR00344">
    <property type="entry name" value="BCTRLSENSOR"/>
</dbReference>
<comment type="subcellular location">
    <subcellularLocation>
        <location evidence="2">Membrane</location>
    </subcellularLocation>
</comment>
<dbReference type="Proteomes" id="UP000292627">
    <property type="component" value="Unassembled WGS sequence"/>
</dbReference>
<feature type="transmembrane region" description="Helical" evidence="13">
    <location>
        <begin position="31"/>
        <end position="54"/>
    </location>
</feature>
<evidence type="ECO:0000256" key="7">
    <source>
        <dbReference type="ARBA" id="ARBA00022741"/>
    </source>
</evidence>
<name>A0A4Q8LCI7_9GAMM</name>
<dbReference type="InterPro" id="IPR003594">
    <property type="entry name" value="HATPase_dom"/>
</dbReference>
<dbReference type="EMBL" id="SHMC01000002">
    <property type="protein sequence ID" value="TAA26589.1"/>
    <property type="molecule type" value="Genomic_DNA"/>
</dbReference>
<keyword evidence="6 13" id="KW-0812">Transmembrane</keyword>
<keyword evidence="7" id="KW-0547">Nucleotide-binding</keyword>
<comment type="caution">
    <text evidence="16">The sequence shown here is derived from an EMBL/GenBank/DDBJ whole genome shotgun (WGS) entry which is preliminary data.</text>
</comment>
<evidence type="ECO:0000256" key="2">
    <source>
        <dbReference type="ARBA" id="ARBA00004370"/>
    </source>
</evidence>
<dbReference type="AlphaFoldDB" id="A0A4Q8LCI7"/>
<evidence type="ECO:0000256" key="4">
    <source>
        <dbReference type="ARBA" id="ARBA00022553"/>
    </source>
</evidence>
<evidence type="ECO:0000256" key="5">
    <source>
        <dbReference type="ARBA" id="ARBA00022679"/>
    </source>
</evidence>
<dbReference type="GO" id="GO:0005886">
    <property type="term" value="C:plasma membrane"/>
    <property type="evidence" value="ECO:0007669"/>
    <property type="project" value="TreeGrafter"/>
</dbReference>
<sequence length="486" mass="53292">MPGAAPSAQAPAAGRERIVRWRPRSLRARQLLAASVGLVAFLALAGVALDRAFVTTAEDNLQRRLEGYAYSFANKVDFARDGSLINPSDAATVIDPRFGQPGSGLYAQIVLPNPEAGWGSDSTLGPYLPQGKMLKPNDKVFEGPLDMVQLDGRDGAVYRFGLGTVWAARGPKSEFSYSIYVLEDTQVLDSQLQTFRHALWVYLGSAGVVLLLLQGLILNWSLRPLQRVINELKRVQRGEAKGMTEHHPRELEPLTESINAFIDSERENLERQRNTLADLAHSLKTPLAVLRAQLDDGVHANALREELNVQLKRMNDLVSYQLARAASTGHKLFSAPVDIEPHADQIVRGLEKVYAAKGVICEFEIDPSARFHGEVGDLQELMGNLLENAFKWARSRVLLTVAPINSAGNRRAGLLLAVDDDGPGIPEDNVANILQRGVRGDERVQGHGIGLSIVQDLVRGYRGELTVSRSQELGGERFEVKLPEGL</sequence>
<keyword evidence="4" id="KW-0597">Phosphoprotein</keyword>
<accession>A0A4Q8LCI7</accession>
<dbReference type="GO" id="GO:0005524">
    <property type="term" value="F:ATP binding"/>
    <property type="evidence" value="ECO:0007669"/>
    <property type="project" value="UniProtKB-KW"/>
</dbReference>
<evidence type="ECO:0000256" key="13">
    <source>
        <dbReference type="SAM" id="Phobius"/>
    </source>
</evidence>
<dbReference type="SUPFAM" id="SSF55874">
    <property type="entry name" value="ATPase domain of HSP90 chaperone/DNA topoisomerase II/histidine kinase"/>
    <property type="match status" value="1"/>
</dbReference>
<dbReference type="RefSeq" id="WP_130550465.1">
    <property type="nucleotide sequence ID" value="NZ_SHMC01000002.1"/>
</dbReference>
<keyword evidence="8 16" id="KW-0418">Kinase</keyword>
<reference evidence="16 17" key="1">
    <citation type="submission" date="2019-02" db="EMBL/GenBank/DDBJ databases">
        <title>WGS of Pseudoxanthomonas species novum from clinical isolates.</title>
        <authorList>
            <person name="Bernier A.-M."/>
            <person name="Bernard K."/>
            <person name="Vachon A."/>
        </authorList>
    </citation>
    <scope>NUCLEOTIDE SEQUENCE [LARGE SCALE GENOMIC DNA]</scope>
    <source>
        <strain evidence="16 17">NML171200</strain>
    </source>
</reference>
<evidence type="ECO:0000313" key="17">
    <source>
        <dbReference type="Proteomes" id="UP000292627"/>
    </source>
</evidence>
<evidence type="ECO:0000256" key="10">
    <source>
        <dbReference type="ARBA" id="ARBA00022989"/>
    </source>
</evidence>
<feature type="domain" description="Histidine kinase" evidence="14">
    <location>
        <begin position="278"/>
        <end position="486"/>
    </location>
</feature>
<comment type="catalytic activity">
    <reaction evidence="1">
        <text>ATP + protein L-histidine = ADP + protein N-phospho-L-histidine.</text>
        <dbReference type="EC" id="2.7.13.3"/>
    </reaction>
</comment>
<dbReference type="Gene3D" id="1.10.287.130">
    <property type="match status" value="1"/>
</dbReference>
<evidence type="ECO:0000259" key="15">
    <source>
        <dbReference type="PROSITE" id="PS50885"/>
    </source>
</evidence>
<dbReference type="InterPro" id="IPR058619">
    <property type="entry name" value="PhoQ/CarS-like_HATPase"/>
</dbReference>
<keyword evidence="11" id="KW-0902">Two-component regulatory system</keyword>
<dbReference type="InterPro" id="IPR050428">
    <property type="entry name" value="TCS_sensor_his_kinase"/>
</dbReference>
<keyword evidence="12 13" id="KW-0472">Membrane</keyword>
<evidence type="ECO:0000256" key="1">
    <source>
        <dbReference type="ARBA" id="ARBA00000085"/>
    </source>
</evidence>
<evidence type="ECO:0000259" key="14">
    <source>
        <dbReference type="PROSITE" id="PS50109"/>
    </source>
</evidence>
<dbReference type="CDD" id="cd00082">
    <property type="entry name" value="HisKA"/>
    <property type="match status" value="1"/>
</dbReference>
<keyword evidence="5" id="KW-0808">Transferase</keyword>
<evidence type="ECO:0000256" key="6">
    <source>
        <dbReference type="ARBA" id="ARBA00022692"/>
    </source>
</evidence>
<dbReference type="PANTHER" id="PTHR45436:SF4">
    <property type="entry name" value="SENSOR PROTEIN PHOQ"/>
    <property type="match status" value="1"/>
</dbReference>
<dbReference type="EC" id="2.7.13.3" evidence="3"/>
<gene>
    <name evidence="16" type="ORF">EA660_04990</name>
</gene>
<dbReference type="SUPFAM" id="SSF47384">
    <property type="entry name" value="Homodimeric domain of signal transducing histidine kinase"/>
    <property type="match status" value="1"/>
</dbReference>
<dbReference type="InterPro" id="IPR004358">
    <property type="entry name" value="Sig_transdc_His_kin-like_C"/>
</dbReference>
<dbReference type="GO" id="GO:0000155">
    <property type="term" value="F:phosphorelay sensor kinase activity"/>
    <property type="evidence" value="ECO:0007669"/>
    <property type="project" value="InterPro"/>
</dbReference>
<protein>
    <recommendedName>
        <fullName evidence="3">histidine kinase</fullName>
        <ecNumber evidence="3">2.7.13.3</ecNumber>
    </recommendedName>
</protein>
<proteinExistence type="predicted"/>
<evidence type="ECO:0000313" key="16">
    <source>
        <dbReference type="EMBL" id="TAA26589.1"/>
    </source>
</evidence>
<dbReference type="OrthoDB" id="9809567at2"/>
<evidence type="ECO:0000256" key="3">
    <source>
        <dbReference type="ARBA" id="ARBA00012438"/>
    </source>
</evidence>
<dbReference type="InterPro" id="IPR005467">
    <property type="entry name" value="His_kinase_dom"/>
</dbReference>
<organism evidence="16 17">
    <name type="scientific">Pseudoxanthomonas winnipegensis</name>
    <dbReference type="NCBI Taxonomy" id="2480810"/>
    <lineage>
        <taxon>Bacteria</taxon>
        <taxon>Pseudomonadati</taxon>
        <taxon>Pseudomonadota</taxon>
        <taxon>Gammaproteobacteria</taxon>
        <taxon>Lysobacterales</taxon>
        <taxon>Lysobacteraceae</taxon>
        <taxon>Pseudoxanthomonas</taxon>
    </lineage>
</organism>
<dbReference type="InterPro" id="IPR003660">
    <property type="entry name" value="HAMP_dom"/>
</dbReference>
<dbReference type="Gene3D" id="3.30.565.10">
    <property type="entry name" value="Histidine kinase-like ATPase, C-terminal domain"/>
    <property type="match status" value="1"/>
</dbReference>
<keyword evidence="9" id="KW-0067">ATP-binding</keyword>
<dbReference type="Pfam" id="PF02518">
    <property type="entry name" value="HATPase_c"/>
    <property type="match status" value="1"/>
</dbReference>
<feature type="transmembrane region" description="Helical" evidence="13">
    <location>
        <begin position="199"/>
        <end position="222"/>
    </location>
</feature>
<dbReference type="InterPro" id="IPR003661">
    <property type="entry name" value="HisK_dim/P_dom"/>
</dbReference>
<feature type="domain" description="HAMP" evidence="15">
    <location>
        <begin position="219"/>
        <end position="270"/>
    </location>
</feature>
<evidence type="ECO:0000256" key="12">
    <source>
        <dbReference type="ARBA" id="ARBA00023136"/>
    </source>
</evidence>
<evidence type="ECO:0000256" key="9">
    <source>
        <dbReference type="ARBA" id="ARBA00022840"/>
    </source>
</evidence>
<dbReference type="PROSITE" id="PS50109">
    <property type="entry name" value="HIS_KIN"/>
    <property type="match status" value="1"/>
</dbReference>
<dbReference type="InterPro" id="IPR036890">
    <property type="entry name" value="HATPase_C_sf"/>
</dbReference>
<dbReference type="PANTHER" id="PTHR45436">
    <property type="entry name" value="SENSOR HISTIDINE KINASE YKOH"/>
    <property type="match status" value="1"/>
</dbReference>
<dbReference type="CDD" id="cd16954">
    <property type="entry name" value="HATPase_PhoQ-like"/>
    <property type="match status" value="1"/>
</dbReference>
<evidence type="ECO:0000256" key="11">
    <source>
        <dbReference type="ARBA" id="ARBA00023012"/>
    </source>
</evidence>
<dbReference type="PROSITE" id="PS50885">
    <property type="entry name" value="HAMP"/>
    <property type="match status" value="1"/>
</dbReference>
<evidence type="ECO:0000256" key="8">
    <source>
        <dbReference type="ARBA" id="ARBA00022777"/>
    </source>
</evidence>
<keyword evidence="10 13" id="KW-1133">Transmembrane helix</keyword>
<dbReference type="SMART" id="SM00387">
    <property type="entry name" value="HATPase_c"/>
    <property type="match status" value="1"/>
</dbReference>
<dbReference type="InterPro" id="IPR036097">
    <property type="entry name" value="HisK_dim/P_sf"/>
</dbReference>